<keyword evidence="7 10" id="KW-0378">Hydrolase</keyword>
<keyword evidence="4 10" id="KW-0645">Protease</keyword>
<dbReference type="PRINTS" id="PR00792">
    <property type="entry name" value="PEPSIN"/>
</dbReference>
<evidence type="ECO:0000256" key="5">
    <source>
        <dbReference type="ARBA" id="ARBA00022750"/>
    </source>
</evidence>
<evidence type="ECO:0000256" key="9">
    <source>
        <dbReference type="PIRSR" id="PIRSR601461-2"/>
    </source>
</evidence>
<evidence type="ECO:0000256" key="8">
    <source>
        <dbReference type="ARBA" id="ARBA00023157"/>
    </source>
</evidence>
<evidence type="ECO:0000256" key="10">
    <source>
        <dbReference type="RuleBase" id="RU000454"/>
    </source>
</evidence>
<evidence type="ECO:0000313" key="13">
    <source>
        <dbReference type="Proteomes" id="UP000824540"/>
    </source>
</evidence>
<dbReference type="EMBL" id="JAFBMS010000004">
    <property type="protein sequence ID" value="KAG9353070.1"/>
    <property type="molecule type" value="Genomic_DNA"/>
</dbReference>
<feature type="domain" description="Peptidase A1" evidence="11">
    <location>
        <begin position="1"/>
        <end position="325"/>
    </location>
</feature>
<dbReference type="GO" id="GO:0006508">
    <property type="term" value="P:proteolysis"/>
    <property type="evidence" value="ECO:0007669"/>
    <property type="project" value="UniProtKB-KW"/>
</dbReference>
<dbReference type="InterPro" id="IPR012848">
    <property type="entry name" value="Aspartic_peptidase_N"/>
</dbReference>
<keyword evidence="5 10" id="KW-0064">Aspartyl protease</keyword>
<comment type="function">
    <text evidence="1">Shows particularly broad specificity; although bonds involving phenylalanine and leucine are preferred, many others are also cleaved to some extent.</text>
</comment>
<dbReference type="InterPro" id="IPR001461">
    <property type="entry name" value="Aspartic_peptidase_A1"/>
</dbReference>
<evidence type="ECO:0000256" key="4">
    <source>
        <dbReference type="ARBA" id="ARBA00022670"/>
    </source>
</evidence>
<dbReference type="GO" id="GO:0007586">
    <property type="term" value="P:digestion"/>
    <property type="evidence" value="ECO:0007669"/>
    <property type="project" value="UniProtKB-KW"/>
</dbReference>
<evidence type="ECO:0000256" key="3">
    <source>
        <dbReference type="ARBA" id="ARBA00011924"/>
    </source>
</evidence>
<dbReference type="GO" id="GO:0004190">
    <property type="term" value="F:aspartic-type endopeptidase activity"/>
    <property type="evidence" value="ECO:0007669"/>
    <property type="project" value="UniProtKB-KW"/>
</dbReference>
<dbReference type="AlphaFoldDB" id="A0A8T2PL98"/>
<dbReference type="Gene3D" id="6.10.140.60">
    <property type="match status" value="1"/>
</dbReference>
<dbReference type="Gene3D" id="2.40.70.10">
    <property type="entry name" value="Acid Proteases"/>
    <property type="match status" value="2"/>
</dbReference>
<dbReference type="Proteomes" id="UP000824540">
    <property type="component" value="Unassembled WGS sequence"/>
</dbReference>
<gene>
    <name evidence="12" type="ORF">JZ751_017646</name>
</gene>
<dbReference type="InterPro" id="IPR001969">
    <property type="entry name" value="Aspartic_peptidase_AS"/>
</dbReference>
<feature type="disulfide bond" evidence="9">
    <location>
        <begin position="216"/>
        <end position="220"/>
    </location>
</feature>
<dbReference type="InterPro" id="IPR033121">
    <property type="entry name" value="PEPTIDASE_A1"/>
</dbReference>
<dbReference type="PANTHER" id="PTHR47966">
    <property type="entry name" value="BETA-SITE APP-CLEAVING ENZYME, ISOFORM A-RELATED"/>
    <property type="match status" value="1"/>
</dbReference>
<feature type="non-terminal residue" evidence="12">
    <location>
        <position position="1"/>
    </location>
</feature>
<dbReference type="EC" id="3.4.23.1" evidence="3"/>
<keyword evidence="8 9" id="KW-1015">Disulfide bond</keyword>
<dbReference type="OrthoDB" id="771136at2759"/>
<evidence type="ECO:0000256" key="7">
    <source>
        <dbReference type="ARBA" id="ARBA00022801"/>
    </source>
</evidence>
<dbReference type="PANTHER" id="PTHR47966:SF22">
    <property type="entry name" value="PEPSIN A-3-RELATED"/>
    <property type="match status" value="1"/>
</dbReference>
<dbReference type="Gene3D" id="2.60.40.1960">
    <property type="match status" value="1"/>
</dbReference>
<dbReference type="PROSITE" id="PS51767">
    <property type="entry name" value="PEPTIDASE_A1"/>
    <property type="match status" value="1"/>
</dbReference>
<keyword evidence="6" id="KW-0222">Digestion</keyword>
<dbReference type="InterPro" id="IPR021109">
    <property type="entry name" value="Peptidase_aspartic_dom_sf"/>
</dbReference>
<organism evidence="12 13">
    <name type="scientific">Albula glossodonta</name>
    <name type="common">roundjaw bonefish</name>
    <dbReference type="NCBI Taxonomy" id="121402"/>
    <lineage>
        <taxon>Eukaryota</taxon>
        <taxon>Metazoa</taxon>
        <taxon>Chordata</taxon>
        <taxon>Craniata</taxon>
        <taxon>Vertebrata</taxon>
        <taxon>Euteleostomi</taxon>
        <taxon>Actinopterygii</taxon>
        <taxon>Neopterygii</taxon>
        <taxon>Teleostei</taxon>
        <taxon>Albuliformes</taxon>
        <taxon>Albulidae</taxon>
        <taxon>Albula</taxon>
    </lineage>
</organism>
<evidence type="ECO:0000256" key="6">
    <source>
        <dbReference type="ARBA" id="ARBA00022757"/>
    </source>
</evidence>
<proteinExistence type="inferred from homology"/>
<accession>A0A8T2PL98</accession>
<evidence type="ECO:0000256" key="2">
    <source>
        <dbReference type="ARBA" id="ARBA00007447"/>
    </source>
</evidence>
<evidence type="ECO:0000256" key="1">
    <source>
        <dbReference type="ARBA" id="ARBA00002318"/>
    </source>
</evidence>
<dbReference type="FunFam" id="2.40.70.10:FF:000006">
    <property type="entry name" value="Cathepsin E"/>
    <property type="match status" value="1"/>
</dbReference>
<comment type="caution">
    <text evidence="12">The sequence shown here is derived from an EMBL/GenBank/DDBJ whole genome shotgun (WGS) entry which is preliminary data.</text>
</comment>
<feature type="disulfide bond" evidence="9">
    <location>
        <begin position="259"/>
        <end position="292"/>
    </location>
</feature>
<reference evidence="12" key="1">
    <citation type="thesis" date="2021" institute="BYU ScholarsArchive" country="Provo, UT, USA">
        <title>Applications of and Algorithms for Genome Assembly and Genomic Analyses with an Emphasis on Marine Teleosts.</title>
        <authorList>
            <person name="Pickett B.D."/>
        </authorList>
    </citation>
    <scope>NUCLEOTIDE SEQUENCE</scope>
    <source>
        <strain evidence="12">HI-2016</strain>
    </source>
</reference>
<comment type="similarity">
    <text evidence="2 10">Belongs to the peptidase A1 family.</text>
</comment>
<keyword evidence="13" id="KW-1185">Reference proteome</keyword>
<evidence type="ECO:0000313" key="12">
    <source>
        <dbReference type="EMBL" id="KAG9353070.1"/>
    </source>
</evidence>
<sequence length="325" mass="35290">MQNIFCVCSRVPLIKGKTARQALQERGLWKEYRKRFPYNPMAKFNPSLAYGNEPMTNDADVKSHARFNPQLSSTFKSTSTPLSILYGTGSMTGVLGYDTVEVGGIHIPGQVFGLSQTEAIFMAYMQADGILGLAFPVLSASGATPVFDSMMARGLLSQDLFSVYLSRNSQKESMVTFGGLDQSYYTGDIKWIPLSHAMYWQISVDSITINGNTVACAGGCQAIVDTGTSFIVGPSSDITNLNAWVGAYTDQYGDVTVSCGNIGRMPDVTFNINGNSLTLPASTYVSQDSSGCTTGFGTEGADQLWILGDVFIREFYTIFDRSNQM</sequence>
<name>A0A8T2PL98_9TELE</name>
<dbReference type="PROSITE" id="PS00141">
    <property type="entry name" value="ASP_PROTEASE"/>
    <property type="match status" value="1"/>
</dbReference>
<protein>
    <recommendedName>
        <fullName evidence="3">pepsin A</fullName>
        <ecNumber evidence="3">3.4.23.1</ecNumber>
    </recommendedName>
</protein>
<dbReference type="Pfam" id="PF07966">
    <property type="entry name" value="A1_Propeptide"/>
    <property type="match status" value="1"/>
</dbReference>
<dbReference type="SUPFAM" id="SSF50630">
    <property type="entry name" value="Acid proteases"/>
    <property type="match status" value="1"/>
</dbReference>
<evidence type="ECO:0000259" key="11">
    <source>
        <dbReference type="PROSITE" id="PS51767"/>
    </source>
</evidence>
<dbReference type="Pfam" id="PF00026">
    <property type="entry name" value="Asp"/>
    <property type="match status" value="1"/>
</dbReference>